<dbReference type="GO" id="GO:0005634">
    <property type="term" value="C:nucleus"/>
    <property type="evidence" value="ECO:0007669"/>
    <property type="project" value="UniProtKB-SubCell"/>
</dbReference>
<keyword evidence="11" id="KW-1185">Reference proteome</keyword>
<dbReference type="InterPro" id="IPR033762">
    <property type="entry name" value="MCM_OB"/>
</dbReference>
<dbReference type="EC" id="3.6.4.12" evidence="1"/>
<dbReference type="PROSITE" id="PS50051">
    <property type="entry name" value="MCM_2"/>
    <property type="match status" value="1"/>
</dbReference>
<proteinExistence type="inferred from homology"/>
<dbReference type="EnsemblMetazoa" id="ACHR000848-RA">
    <property type="protein sequence ID" value="ACHR000848-PA"/>
    <property type="gene ID" value="ACHR000848"/>
</dbReference>
<evidence type="ECO:0000256" key="8">
    <source>
        <dbReference type="SAM" id="MobiDB-lite"/>
    </source>
</evidence>
<dbReference type="VEuPathDB" id="VectorBase:ACHR000848"/>
<dbReference type="STRING" id="43041.A0A182JQR6"/>
<dbReference type="Gene3D" id="2.40.50.140">
    <property type="entry name" value="Nucleic acid-binding proteins"/>
    <property type="match status" value="1"/>
</dbReference>
<dbReference type="InterPro" id="IPR012340">
    <property type="entry name" value="NA-bd_OB-fold"/>
</dbReference>
<sequence length="1134" mass="126467">MEAFLKKHYAQEITDLLNNSDDLLHVSIHVKYEQPCSHNDHIPQREFFFSSLTQLQREQSTLFARIFHDTEAELARWNECLLRAQKSLIEGNLFLDPGFQIKQNCHVRFVNVPVSPAELRKTTYPNNDSVGQFLQVKGSVIRMSSSRFLEYKREYACTRCKQKVMIEAEYSKSYVFESPGPCPNAREAGCRGQLQPVSAQPQPDLCRDYQEIRIQEIMSERNVPASLVVTLEDDLVDICQPGDCVTVCGRIEHRWKPPIVGRRTEVTIAMRANSVAREESKASWAKDLPEHLLCVPAEWQEVLREIGELAARDLLVQSIAPAIRGMYPVKLAIALALASCTERMADGEQQASVRGHSHLLLVGDPGLAKSQLLKYASEIASRAVYTTGMGCSSAGLTAAAVKDEGEWQLEAGALVLADGGICCIDEFNLMRETDKASIHEAMEQQTISVAKAGMVCKLSTRCVVLAATNPKNLYTMSDGLGKSAENIGIGGPLLSRFDMVMILKDIRAADWDADIANHLLTQALLEDERECFEGEGNRPDLVAHWELEKLQLHFAAIKDIHPRVSHEANMILGAYYKACRSDPYRDPTRTTVRLLDSLFRLAQAHARLLLRKEVTPIDAITIIQLMEASWGFGKIGIPTYDLIKAQLPLGPEQGIIDRLLDVLNLHGVVQDTATVRPIDPNILRRYHREMIEKQERKQTEQREQNPPNGRSVSDGYDRSQQTVMSTLTTVDNFREQLKTVPQAPPNTNSKYALNPKANFKKLRKQTAPASVKATSEAQNSEDSTSRAGRKRKRAANEVDEDLTLKAPLDETALGNLLGSLKKTFGGSEEVDPASATDMPKTQTQRKDLSFSALLDTSQIFEDDDDDDFEDTSTSSRPVTSAKVAKDQAADLQNLASSKTAGRNESVSVIQTELAMADRNVSFSALLEEANCSRTLDEAIEFDDEDLIVSSEPRKRVGNDRPPLDDTIPNTIMATGSSVSFDANSTQDEDTSIIRSVYQINRSSQRKLPIGNLHSTRATQPTEQDTEDLLNFEIEPSGEFALLNESVAVSDVPTPYVPGVRTQAREKLQRFEFQPKRKPDQRDTRLVEDDSAYDSMLRNRTLQQPERASELQCTVSQYSGLADEDVELNLSDIEL</sequence>
<feature type="compositionally biased region" description="Basic and acidic residues" evidence="8">
    <location>
        <begin position="694"/>
        <end position="703"/>
    </location>
</feature>
<dbReference type="PROSITE" id="PS00847">
    <property type="entry name" value="MCM_1"/>
    <property type="match status" value="1"/>
</dbReference>
<evidence type="ECO:0000256" key="3">
    <source>
        <dbReference type="ARBA" id="ARBA00022741"/>
    </source>
</evidence>
<keyword evidence="4" id="KW-0347">Helicase</keyword>
<feature type="compositionally biased region" description="Acidic residues" evidence="8">
    <location>
        <begin position="861"/>
        <end position="870"/>
    </location>
</feature>
<feature type="region of interest" description="Disordered" evidence="8">
    <location>
        <begin position="824"/>
        <end position="847"/>
    </location>
</feature>
<keyword evidence="6 7" id="KW-0238">DNA-binding</keyword>
<feature type="region of interest" description="Disordered" evidence="8">
    <location>
        <begin position="694"/>
        <end position="719"/>
    </location>
</feature>
<protein>
    <recommendedName>
        <fullName evidence="1">DNA helicase</fullName>
        <ecNumber evidence="1">3.6.4.12</ecNumber>
    </recommendedName>
</protein>
<dbReference type="SUPFAM" id="SSF52540">
    <property type="entry name" value="P-loop containing nucleoside triphosphate hydrolases"/>
    <property type="match status" value="1"/>
</dbReference>
<dbReference type="Pfam" id="PF17855">
    <property type="entry name" value="MCM_lid"/>
    <property type="match status" value="1"/>
</dbReference>
<keyword evidence="5 7" id="KW-0067">ATP-binding</keyword>
<dbReference type="GO" id="GO:0017116">
    <property type="term" value="F:single-stranded DNA helicase activity"/>
    <property type="evidence" value="ECO:0007669"/>
    <property type="project" value="TreeGrafter"/>
</dbReference>
<dbReference type="Gene3D" id="3.40.50.300">
    <property type="entry name" value="P-loop containing nucleotide triphosphate hydrolases"/>
    <property type="match status" value="1"/>
</dbReference>
<dbReference type="GO" id="GO:0042555">
    <property type="term" value="C:MCM complex"/>
    <property type="evidence" value="ECO:0007669"/>
    <property type="project" value="TreeGrafter"/>
</dbReference>
<evidence type="ECO:0000256" key="6">
    <source>
        <dbReference type="ARBA" id="ARBA00023125"/>
    </source>
</evidence>
<organism evidence="10 11">
    <name type="scientific">Anopheles christyi</name>
    <dbReference type="NCBI Taxonomy" id="43041"/>
    <lineage>
        <taxon>Eukaryota</taxon>
        <taxon>Metazoa</taxon>
        <taxon>Ecdysozoa</taxon>
        <taxon>Arthropoda</taxon>
        <taxon>Hexapoda</taxon>
        <taxon>Insecta</taxon>
        <taxon>Pterygota</taxon>
        <taxon>Neoptera</taxon>
        <taxon>Endopterygota</taxon>
        <taxon>Diptera</taxon>
        <taxon>Nematocera</taxon>
        <taxon>Culicoidea</taxon>
        <taxon>Culicidae</taxon>
        <taxon>Anophelinae</taxon>
        <taxon>Anopheles</taxon>
    </lineage>
</organism>
<dbReference type="InterPro" id="IPR018525">
    <property type="entry name" value="MCM_CS"/>
</dbReference>
<evidence type="ECO:0000313" key="10">
    <source>
        <dbReference type="EnsemblMetazoa" id="ACHR000848-PA"/>
    </source>
</evidence>
<dbReference type="GO" id="GO:0005524">
    <property type="term" value="F:ATP binding"/>
    <property type="evidence" value="ECO:0007669"/>
    <property type="project" value="UniProtKB-KW"/>
</dbReference>
<dbReference type="GO" id="GO:0000724">
    <property type="term" value="P:double-strand break repair via homologous recombination"/>
    <property type="evidence" value="ECO:0007669"/>
    <property type="project" value="TreeGrafter"/>
</dbReference>
<reference evidence="10" key="2">
    <citation type="submission" date="2020-05" db="UniProtKB">
        <authorList>
            <consortium name="EnsemblMetazoa"/>
        </authorList>
    </citation>
    <scope>IDENTIFICATION</scope>
    <source>
        <strain evidence="10">ACHKN1017</strain>
    </source>
</reference>
<feature type="region of interest" description="Disordered" evidence="8">
    <location>
        <begin position="861"/>
        <end position="884"/>
    </location>
</feature>
<feature type="region of interest" description="Disordered" evidence="8">
    <location>
        <begin position="762"/>
        <end position="798"/>
    </location>
</feature>
<dbReference type="AlphaFoldDB" id="A0A182JQR6"/>
<accession>A0A182JQR6</accession>
<dbReference type="PANTHER" id="PTHR11630">
    <property type="entry name" value="DNA REPLICATION LICENSING FACTOR MCM FAMILY MEMBER"/>
    <property type="match status" value="1"/>
</dbReference>
<evidence type="ECO:0000259" key="9">
    <source>
        <dbReference type="PROSITE" id="PS50051"/>
    </source>
</evidence>
<feature type="domain" description="MCM C-terminal AAA(+) ATPase" evidence="9">
    <location>
        <begin position="311"/>
        <end position="519"/>
    </location>
</feature>
<keyword evidence="3 7" id="KW-0547">Nucleotide-binding</keyword>
<dbReference type="Proteomes" id="UP000075881">
    <property type="component" value="Unassembled WGS sequence"/>
</dbReference>
<evidence type="ECO:0000256" key="4">
    <source>
        <dbReference type="ARBA" id="ARBA00022806"/>
    </source>
</evidence>
<dbReference type="SUPFAM" id="SSF50249">
    <property type="entry name" value="Nucleic acid-binding proteins"/>
    <property type="match status" value="1"/>
</dbReference>
<evidence type="ECO:0000313" key="11">
    <source>
        <dbReference type="Proteomes" id="UP000075881"/>
    </source>
</evidence>
<keyword evidence="4" id="KW-0378">Hydrolase</keyword>
<feature type="compositionally biased region" description="Polar residues" evidence="8">
    <location>
        <begin position="772"/>
        <end position="786"/>
    </location>
</feature>
<dbReference type="SMART" id="SM00350">
    <property type="entry name" value="MCM"/>
    <property type="match status" value="1"/>
</dbReference>
<evidence type="ECO:0000256" key="5">
    <source>
        <dbReference type="ARBA" id="ARBA00022840"/>
    </source>
</evidence>
<dbReference type="InterPro" id="IPR041562">
    <property type="entry name" value="MCM_lid"/>
</dbReference>
<dbReference type="InterPro" id="IPR031327">
    <property type="entry name" value="MCM"/>
</dbReference>
<dbReference type="GO" id="GO:0003697">
    <property type="term" value="F:single-stranded DNA binding"/>
    <property type="evidence" value="ECO:0007669"/>
    <property type="project" value="TreeGrafter"/>
</dbReference>
<dbReference type="Pfam" id="PF00493">
    <property type="entry name" value="MCM"/>
    <property type="match status" value="1"/>
</dbReference>
<evidence type="ECO:0000256" key="7">
    <source>
        <dbReference type="RuleBase" id="RU004070"/>
    </source>
</evidence>
<dbReference type="Gene3D" id="2.20.28.10">
    <property type="match status" value="1"/>
</dbReference>
<dbReference type="PANTHER" id="PTHR11630:SF48">
    <property type="entry name" value="DNA HELICASE MCM9"/>
    <property type="match status" value="1"/>
</dbReference>
<comment type="similarity">
    <text evidence="7">Belongs to the MCM family.</text>
</comment>
<keyword evidence="2" id="KW-0235">DNA replication</keyword>
<dbReference type="InterPro" id="IPR001208">
    <property type="entry name" value="MCM_dom"/>
</dbReference>
<dbReference type="PRINTS" id="PR01657">
    <property type="entry name" value="MCMFAMILY"/>
</dbReference>
<dbReference type="GO" id="GO:0006260">
    <property type="term" value="P:DNA replication"/>
    <property type="evidence" value="ECO:0007669"/>
    <property type="project" value="InterPro"/>
</dbReference>
<dbReference type="Pfam" id="PF17207">
    <property type="entry name" value="MCM_OB"/>
    <property type="match status" value="1"/>
</dbReference>
<dbReference type="GO" id="GO:0016787">
    <property type="term" value="F:hydrolase activity"/>
    <property type="evidence" value="ECO:0007669"/>
    <property type="project" value="UniProtKB-KW"/>
</dbReference>
<reference evidence="11" key="1">
    <citation type="submission" date="2013-03" db="EMBL/GenBank/DDBJ databases">
        <title>The Genome Sequence of Anopheles christyi ACHKN1017.</title>
        <authorList>
            <consortium name="The Broad Institute Genomics Platform"/>
            <person name="Neafsey D.E."/>
            <person name="Besansky N."/>
            <person name="Walker B."/>
            <person name="Young S.K."/>
            <person name="Zeng Q."/>
            <person name="Gargeya S."/>
            <person name="Fitzgerald M."/>
            <person name="Haas B."/>
            <person name="Abouelleil A."/>
            <person name="Allen A.W."/>
            <person name="Alvarado L."/>
            <person name="Arachchi H.M."/>
            <person name="Berlin A.M."/>
            <person name="Chapman S.B."/>
            <person name="Gainer-Dewar J."/>
            <person name="Goldberg J."/>
            <person name="Griggs A."/>
            <person name="Gujja S."/>
            <person name="Hansen M."/>
            <person name="Howarth C."/>
            <person name="Imamovic A."/>
            <person name="Ireland A."/>
            <person name="Larimer J."/>
            <person name="McCowan C."/>
            <person name="Murphy C."/>
            <person name="Pearson M."/>
            <person name="Poon T.W."/>
            <person name="Priest M."/>
            <person name="Roberts A."/>
            <person name="Saif S."/>
            <person name="Shea T."/>
            <person name="Sisk P."/>
            <person name="Sykes S."/>
            <person name="Wortman J."/>
            <person name="Nusbaum C."/>
            <person name="Birren B."/>
        </authorList>
    </citation>
    <scope>NUCLEOTIDE SEQUENCE [LARGE SCALE GENOMIC DNA]</scope>
    <source>
        <strain evidence="11">ACHKN1017</strain>
    </source>
</reference>
<dbReference type="InterPro" id="IPR027417">
    <property type="entry name" value="P-loop_NTPase"/>
</dbReference>
<evidence type="ECO:0000256" key="1">
    <source>
        <dbReference type="ARBA" id="ARBA00012551"/>
    </source>
</evidence>
<evidence type="ECO:0000256" key="2">
    <source>
        <dbReference type="ARBA" id="ARBA00022705"/>
    </source>
</evidence>
<name>A0A182JQR6_9DIPT</name>